<organism evidence="1 2">
    <name type="scientific">Auriscalpium vulgare</name>
    <dbReference type="NCBI Taxonomy" id="40419"/>
    <lineage>
        <taxon>Eukaryota</taxon>
        <taxon>Fungi</taxon>
        <taxon>Dikarya</taxon>
        <taxon>Basidiomycota</taxon>
        <taxon>Agaricomycotina</taxon>
        <taxon>Agaricomycetes</taxon>
        <taxon>Russulales</taxon>
        <taxon>Auriscalpiaceae</taxon>
        <taxon>Auriscalpium</taxon>
    </lineage>
</organism>
<comment type="caution">
    <text evidence="1">The sequence shown here is derived from an EMBL/GenBank/DDBJ whole genome shotgun (WGS) entry which is preliminary data.</text>
</comment>
<gene>
    <name evidence="1" type="ORF">FA95DRAFT_413405</name>
</gene>
<accession>A0ACB8S4H2</accession>
<protein>
    <submittedName>
        <fullName evidence="1">Uncharacterized protein</fullName>
    </submittedName>
</protein>
<evidence type="ECO:0000313" key="1">
    <source>
        <dbReference type="EMBL" id="KAI0050950.1"/>
    </source>
</evidence>
<keyword evidence="2" id="KW-1185">Reference proteome</keyword>
<dbReference type="Proteomes" id="UP000814033">
    <property type="component" value="Unassembled WGS sequence"/>
</dbReference>
<proteinExistence type="predicted"/>
<sequence length="113" mass="12037">MALSVPHRPHAGSPRRMDLGCALPFPLRAVFFPPCTEALHVLSDVEVHLPADGGLTMVAIRSLRSAPKLRVEGSVAAVCHLVCCGATQRNPCLRCRILCTSLRVITSLGSPEG</sequence>
<reference evidence="1" key="1">
    <citation type="submission" date="2021-02" db="EMBL/GenBank/DDBJ databases">
        <authorList>
            <consortium name="DOE Joint Genome Institute"/>
            <person name="Ahrendt S."/>
            <person name="Looney B.P."/>
            <person name="Miyauchi S."/>
            <person name="Morin E."/>
            <person name="Drula E."/>
            <person name="Courty P.E."/>
            <person name="Chicoki N."/>
            <person name="Fauchery L."/>
            <person name="Kohler A."/>
            <person name="Kuo A."/>
            <person name="Labutti K."/>
            <person name="Pangilinan J."/>
            <person name="Lipzen A."/>
            <person name="Riley R."/>
            <person name="Andreopoulos W."/>
            <person name="He G."/>
            <person name="Johnson J."/>
            <person name="Barry K.W."/>
            <person name="Grigoriev I.V."/>
            <person name="Nagy L."/>
            <person name="Hibbett D."/>
            <person name="Henrissat B."/>
            <person name="Matheny P.B."/>
            <person name="Labbe J."/>
            <person name="Martin F."/>
        </authorList>
    </citation>
    <scope>NUCLEOTIDE SEQUENCE</scope>
    <source>
        <strain evidence="1">FP105234-sp</strain>
    </source>
</reference>
<evidence type="ECO:0000313" key="2">
    <source>
        <dbReference type="Proteomes" id="UP000814033"/>
    </source>
</evidence>
<name>A0ACB8S4H2_9AGAM</name>
<reference evidence="1" key="2">
    <citation type="journal article" date="2022" name="New Phytol.">
        <title>Evolutionary transition to the ectomycorrhizal habit in the genomes of a hyperdiverse lineage of mushroom-forming fungi.</title>
        <authorList>
            <person name="Looney B."/>
            <person name="Miyauchi S."/>
            <person name="Morin E."/>
            <person name="Drula E."/>
            <person name="Courty P.E."/>
            <person name="Kohler A."/>
            <person name="Kuo A."/>
            <person name="LaButti K."/>
            <person name="Pangilinan J."/>
            <person name="Lipzen A."/>
            <person name="Riley R."/>
            <person name="Andreopoulos W."/>
            <person name="He G."/>
            <person name="Johnson J."/>
            <person name="Nolan M."/>
            <person name="Tritt A."/>
            <person name="Barry K.W."/>
            <person name="Grigoriev I.V."/>
            <person name="Nagy L.G."/>
            <person name="Hibbett D."/>
            <person name="Henrissat B."/>
            <person name="Matheny P.B."/>
            <person name="Labbe J."/>
            <person name="Martin F.M."/>
        </authorList>
    </citation>
    <scope>NUCLEOTIDE SEQUENCE</scope>
    <source>
        <strain evidence="1">FP105234-sp</strain>
    </source>
</reference>
<dbReference type="EMBL" id="MU275856">
    <property type="protein sequence ID" value="KAI0050950.1"/>
    <property type="molecule type" value="Genomic_DNA"/>
</dbReference>